<feature type="region of interest" description="Disordered" evidence="1">
    <location>
        <begin position="1"/>
        <end position="22"/>
    </location>
</feature>
<feature type="transmembrane region" description="Helical" evidence="2">
    <location>
        <begin position="60"/>
        <end position="80"/>
    </location>
</feature>
<feature type="compositionally biased region" description="Basic and acidic residues" evidence="1">
    <location>
        <begin position="1"/>
        <end position="13"/>
    </location>
</feature>
<protein>
    <recommendedName>
        <fullName evidence="5">Cox cluster protein</fullName>
    </recommendedName>
</protein>
<proteinExistence type="predicted"/>
<evidence type="ECO:0000313" key="3">
    <source>
        <dbReference type="EMBL" id="MFD1570511.1"/>
    </source>
</evidence>
<keyword evidence="2" id="KW-1133">Transmembrane helix</keyword>
<comment type="caution">
    <text evidence="3">The sequence shown here is derived from an EMBL/GenBank/DDBJ whole genome shotgun (WGS) entry which is preliminary data.</text>
</comment>
<evidence type="ECO:0008006" key="5">
    <source>
        <dbReference type="Google" id="ProtNLM"/>
    </source>
</evidence>
<sequence length="113" mass="11651">MTDDADSGRRIDADGDAAAVDEGAVDDTANEVGADHPEAVAFGDLSLPQRIFVAAVQNPARGVAIVGLLAFAFSFYVAFWLAFPRIAALASVVGAVLVAIVAGVYIVSDRLSE</sequence>
<name>A0ABD6BZN2_9EURY</name>
<reference evidence="3 4" key="1">
    <citation type="journal article" date="2019" name="Int. J. Syst. Evol. Microbiol.">
        <title>The Global Catalogue of Microorganisms (GCM) 10K type strain sequencing project: providing services to taxonomists for standard genome sequencing and annotation.</title>
        <authorList>
            <consortium name="The Broad Institute Genomics Platform"/>
            <consortium name="The Broad Institute Genome Sequencing Center for Infectious Disease"/>
            <person name="Wu L."/>
            <person name="Ma J."/>
        </authorList>
    </citation>
    <scope>NUCLEOTIDE SEQUENCE [LARGE SCALE GENOMIC DNA]</scope>
    <source>
        <strain evidence="3 4">CGMCC 1.12689</strain>
    </source>
</reference>
<evidence type="ECO:0000313" key="4">
    <source>
        <dbReference type="Proteomes" id="UP001597185"/>
    </source>
</evidence>
<keyword evidence="4" id="KW-1185">Reference proteome</keyword>
<accession>A0ABD6BZN2</accession>
<dbReference type="RefSeq" id="WP_256416776.1">
    <property type="nucleotide sequence ID" value="NZ_JANHDL010000001.1"/>
</dbReference>
<organism evidence="3 4">
    <name type="scientific">Halorubrum laminariae</name>
    <dbReference type="NCBI Taxonomy" id="1433523"/>
    <lineage>
        <taxon>Archaea</taxon>
        <taxon>Methanobacteriati</taxon>
        <taxon>Methanobacteriota</taxon>
        <taxon>Stenosarchaea group</taxon>
        <taxon>Halobacteria</taxon>
        <taxon>Halobacteriales</taxon>
        <taxon>Haloferacaceae</taxon>
        <taxon>Halorubrum</taxon>
    </lineage>
</organism>
<evidence type="ECO:0000256" key="2">
    <source>
        <dbReference type="SAM" id="Phobius"/>
    </source>
</evidence>
<feature type="transmembrane region" description="Helical" evidence="2">
    <location>
        <begin position="86"/>
        <end position="107"/>
    </location>
</feature>
<keyword evidence="2" id="KW-0812">Transmembrane</keyword>
<gene>
    <name evidence="3" type="ORF">ACFR9T_07910</name>
</gene>
<keyword evidence="2" id="KW-0472">Membrane</keyword>
<evidence type="ECO:0000256" key="1">
    <source>
        <dbReference type="SAM" id="MobiDB-lite"/>
    </source>
</evidence>
<dbReference type="AlphaFoldDB" id="A0ABD6BZN2"/>
<dbReference type="Proteomes" id="UP001597185">
    <property type="component" value="Unassembled WGS sequence"/>
</dbReference>
<dbReference type="EMBL" id="JBHUDB010000004">
    <property type="protein sequence ID" value="MFD1570511.1"/>
    <property type="molecule type" value="Genomic_DNA"/>
</dbReference>